<sequence>MNTKKYLLIAASLVLSSTILTSSTYAREVEPGNGDVNKDGTTNVLDALLIRQYLDGIKNISLAQKWAGDVDGNGELSTNDADMIMQRDIGIITTLPYEEDDFAYNNVLFGDTDGNGDVNSVDALKIEQYAQNMISLNLLQLYISDVNASDSVNTEDANLILQEEVGLISCFPVMPDCDEDSSSSTAPEDTQTTTNTSSPTSKDKDKDKDNDNKDNKDEKDSDKNEASTNNEGSQNLNTQASPSVAQTVTLDESLIVNPQDKAKTIKLFGKTIVPNTRFMLTIYSDPIRNELTSDENGNWEYELAPDTLPAGEHRITVAYFNWDDSMSEETEIAKIEVVNNDSAINTKIAEAQRQLSELNESTNAQMGVLKLLLLALATMLILVLHRINKKHLLILSNQNTGNAPEVQNGTKEMATKIEETVVKKSKKASKNTTKEKK</sequence>
<keyword evidence="2" id="KW-0812">Transmembrane</keyword>
<accession>A0A955IXB1</accession>
<dbReference type="Proteomes" id="UP000714817">
    <property type="component" value="Unassembled WGS sequence"/>
</dbReference>
<feature type="compositionally biased region" description="Low complexity" evidence="1">
    <location>
        <begin position="189"/>
        <end position="200"/>
    </location>
</feature>
<dbReference type="CDD" id="cd14256">
    <property type="entry name" value="Dockerin_I"/>
    <property type="match status" value="2"/>
</dbReference>
<dbReference type="InterPro" id="IPR036439">
    <property type="entry name" value="Dockerin_dom_sf"/>
</dbReference>
<evidence type="ECO:0000259" key="4">
    <source>
        <dbReference type="PROSITE" id="PS51766"/>
    </source>
</evidence>
<comment type="caution">
    <text evidence="5">The sequence shown here is derived from an EMBL/GenBank/DDBJ whole genome shotgun (WGS) entry which is preliminary data.</text>
</comment>
<keyword evidence="3" id="KW-0732">Signal</keyword>
<dbReference type="Pfam" id="PF00404">
    <property type="entry name" value="Dockerin_1"/>
    <property type="match status" value="1"/>
</dbReference>
<reference evidence="5" key="1">
    <citation type="submission" date="2020-04" db="EMBL/GenBank/DDBJ databases">
        <authorList>
            <person name="Zhang T."/>
        </authorList>
    </citation>
    <scope>NUCLEOTIDE SEQUENCE</scope>
    <source>
        <strain evidence="5">HKST-UBA80</strain>
    </source>
</reference>
<name>A0A955IXB1_UNCKA</name>
<evidence type="ECO:0000256" key="2">
    <source>
        <dbReference type="SAM" id="Phobius"/>
    </source>
</evidence>
<feature type="region of interest" description="Disordered" evidence="1">
    <location>
        <begin position="177"/>
        <end position="242"/>
    </location>
</feature>
<dbReference type="SUPFAM" id="SSF63446">
    <property type="entry name" value="Type I dockerin domain"/>
    <property type="match status" value="2"/>
</dbReference>
<feature type="signal peptide" evidence="3">
    <location>
        <begin position="1"/>
        <end position="26"/>
    </location>
</feature>
<dbReference type="PROSITE" id="PS51766">
    <property type="entry name" value="DOCKERIN"/>
    <property type="match status" value="2"/>
</dbReference>
<proteinExistence type="predicted"/>
<feature type="compositionally biased region" description="Basic and acidic residues" evidence="1">
    <location>
        <begin position="413"/>
        <end position="422"/>
    </location>
</feature>
<feature type="transmembrane region" description="Helical" evidence="2">
    <location>
        <begin position="364"/>
        <end position="384"/>
    </location>
</feature>
<keyword evidence="2" id="KW-0472">Membrane</keyword>
<protein>
    <submittedName>
        <fullName evidence="5">Dockerin type I repeat-containing protein</fullName>
    </submittedName>
</protein>
<feature type="domain" description="Dockerin" evidence="4">
    <location>
        <begin position="105"/>
        <end position="173"/>
    </location>
</feature>
<evidence type="ECO:0000256" key="1">
    <source>
        <dbReference type="SAM" id="MobiDB-lite"/>
    </source>
</evidence>
<dbReference type="GO" id="GO:0004553">
    <property type="term" value="F:hydrolase activity, hydrolyzing O-glycosyl compounds"/>
    <property type="evidence" value="ECO:0007669"/>
    <property type="project" value="InterPro"/>
</dbReference>
<dbReference type="InterPro" id="IPR016134">
    <property type="entry name" value="Dockerin_dom"/>
</dbReference>
<gene>
    <name evidence="5" type="ORF">KDA10_03405</name>
</gene>
<feature type="chain" id="PRO_5037745569" evidence="3">
    <location>
        <begin position="27"/>
        <end position="437"/>
    </location>
</feature>
<feature type="compositionally biased region" description="Basic and acidic residues" evidence="1">
    <location>
        <begin position="201"/>
        <end position="225"/>
    </location>
</feature>
<feature type="domain" description="Dockerin" evidence="4">
    <location>
        <begin position="29"/>
        <end position="97"/>
    </location>
</feature>
<evidence type="ECO:0000313" key="6">
    <source>
        <dbReference type="Proteomes" id="UP000714817"/>
    </source>
</evidence>
<evidence type="ECO:0000256" key="3">
    <source>
        <dbReference type="SAM" id="SignalP"/>
    </source>
</evidence>
<dbReference type="InterPro" id="IPR002105">
    <property type="entry name" value="Dockerin_1_rpt"/>
</dbReference>
<dbReference type="GO" id="GO:0000272">
    <property type="term" value="P:polysaccharide catabolic process"/>
    <property type="evidence" value="ECO:0007669"/>
    <property type="project" value="InterPro"/>
</dbReference>
<dbReference type="EMBL" id="JAGQNY010000013">
    <property type="protein sequence ID" value="MCA9302375.1"/>
    <property type="molecule type" value="Genomic_DNA"/>
</dbReference>
<dbReference type="AlphaFoldDB" id="A0A955IXB1"/>
<dbReference type="Gene3D" id="1.10.1330.10">
    <property type="entry name" value="Dockerin domain"/>
    <property type="match status" value="2"/>
</dbReference>
<evidence type="ECO:0000313" key="5">
    <source>
        <dbReference type="EMBL" id="MCA9302375.1"/>
    </source>
</evidence>
<feature type="region of interest" description="Disordered" evidence="1">
    <location>
        <begin position="405"/>
        <end position="437"/>
    </location>
</feature>
<keyword evidence="2" id="KW-1133">Transmembrane helix</keyword>
<organism evidence="5 6">
    <name type="scientific">candidate division WWE3 bacterium</name>
    <dbReference type="NCBI Taxonomy" id="2053526"/>
    <lineage>
        <taxon>Bacteria</taxon>
        <taxon>Katanobacteria</taxon>
    </lineage>
</organism>
<reference evidence="5" key="2">
    <citation type="journal article" date="2021" name="Microbiome">
        <title>Successional dynamics and alternative stable states in a saline activated sludge microbial community over 9 years.</title>
        <authorList>
            <person name="Wang Y."/>
            <person name="Ye J."/>
            <person name="Ju F."/>
            <person name="Liu L."/>
            <person name="Boyd J.A."/>
            <person name="Deng Y."/>
            <person name="Parks D.H."/>
            <person name="Jiang X."/>
            <person name="Yin X."/>
            <person name="Woodcroft B.J."/>
            <person name="Tyson G.W."/>
            <person name="Hugenholtz P."/>
            <person name="Polz M.F."/>
            <person name="Zhang T."/>
        </authorList>
    </citation>
    <scope>NUCLEOTIDE SEQUENCE</scope>
    <source>
        <strain evidence="5">HKST-UBA80</strain>
    </source>
</reference>
<feature type="compositionally biased region" description="Polar residues" evidence="1">
    <location>
        <begin position="226"/>
        <end position="242"/>
    </location>
</feature>